<keyword evidence="1" id="KW-0732">Signal</keyword>
<evidence type="ECO:0000256" key="1">
    <source>
        <dbReference type="SAM" id="SignalP"/>
    </source>
</evidence>
<dbReference type="Proteomes" id="UP000215405">
    <property type="component" value="Unassembled WGS sequence"/>
</dbReference>
<feature type="chain" id="PRO_5012759794" evidence="1">
    <location>
        <begin position="24"/>
        <end position="434"/>
    </location>
</feature>
<protein>
    <submittedName>
        <fullName evidence="2">Uncharacterized protein</fullName>
    </submittedName>
</protein>
<dbReference type="AlphaFoldDB" id="A0A231V1C7"/>
<evidence type="ECO:0000313" key="3">
    <source>
        <dbReference type="Proteomes" id="UP000215405"/>
    </source>
</evidence>
<name>A0A231V1C7_9HYPH</name>
<sequence>MTFSHRKLTSFAAALLASSTLVATPASSREAVIGLSPLQASDDLKAQAERVIMYLAETVEPGETALVFDALDVELIGSFSVPEGEAYANPKAKLQANRQLFAAFKHFFEGANPDADRPAAIDLPKLLRTIREHYPSDNERSIILLGSPVHDDPLAPSYSMEGGRVPYDGLVAAEANVSAYSTGGLPGSLDDDAVLFGIVPAAKGWQASLNHEYHVERFWSVSVEAHGGTMRYFGEDIETLFRLANEDGEPTAHPQPLVPTDKLEMIRFFPDKGRDAKTEAPSESAPNRTDIDWHYAENVRVRASWDCLACDLDLHVRSHPQAEVLFYGRSSTAEGQLFKDVRRGMTNGFETVVLNDAVDLAEMLIAINFYAGDATDGPVAVEIELSVGDRSFTKTVELKAQSGNGGVGRSAILERGSAPNRHWIVLSALELTKK</sequence>
<organism evidence="2 3">
    <name type="scientific">Notoacmeibacter marinus</name>
    <dbReference type="NCBI Taxonomy" id="1876515"/>
    <lineage>
        <taxon>Bacteria</taxon>
        <taxon>Pseudomonadati</taxon>
        <taxon>Pseudomonadota</taxon>
        <taxon>Alphaproteobacteria</taxon>
        <taxon>Hyphomicrobiales</taxon>
        <taxon>Notoacmeibacteraceae</taxon>
        <taxon>Notoacmeibacter</taxon>
    </lineage>
</organism>
<dbReference type="EMBL" id="NBYO01000001">
    <property type="protein sequence ID" value="OXT01982.1"/>
    <property type="molecule type" value="Genomic_DNA"/>
</dbReference>
<dbReference type="RefSeq" id="WP_094075948.1">
    <property type="nucleotide sequence ID" value="NZ_NBYO01000001.1"/>
</dbReference>
<accession>A0A231V1C7</accession>
<feature type="signal peptide" evidence="1">
    <location>
        <begin position="1"/>
        <end position="23"/>
    </location>
</feature>
<comment type="caution">
    <text evidence="2">The sequence shown here is derived from an EMBL/GenBank/DDBJ whole genome shotgun (WGS) entry which is preliminary data.</text>
</comment>
<evidence type="ECO:0000313" key="2">
    <source>
        <dbReference type="EMBL" id="OXT01982.1"/>
    </source>
</evidence>
<proteinExistence type="predicted"/>
<keyword evidence="3" id="KW-1185">Reference proteome</keyword>
<gene>
    <name evidence="2" type="ORF">B7H23_03325</name>
</gene>
<reference evidence="3" key="1">
    <citation type="journal article" date="2017" name="Int. J. Syst. Evol. Microbiol.">
        <title>Notoacmeibacter marinus gen. nov., sp. nov., isolated from the gut of a limpet and proposal of Notoacmeibacteraceae fam. nov. in the order Rhizobiales of the class Alphaproteobacteria.</title>
        <authorList>
            <person name="Huang Z."/>
            <person name="Guo F."/>
            <person name="Lai Q."/>
        </authorList>
    </citation>
    <scope>NUCLEOTIDE SEQUENCE [LARGE SCALE GENOMIC DNA]</scope>
    <source>
        <strain evidence="3">XMTR2A4</strain>
    </source>
</reference>